<dbReference type="AlphaFoldDB" id="A0A369WSP1"/>
<protein>
    <submittedName>
        <fullName evidence="1">Uncharacterized protein</fullName>
    </submittedName>
</protein>
<dbReference type="Proteomes" id="UP000253769">
    <property type="component" value="Unassembled WGS sequence"/>
</dbReference>
<evidence type="ECO:0000313" key="2">
    <source>
        <dbReference type="Proteomes" id="UP000253769"/>
    </source>
</evidence>
<sequence>MIAMSVVKWIVGLMLLVFSVALARAGEYAPRIEVINNGQAKVYNVRFQRQIEGHWALRGRLTRSDRDVKVPKGQVKALLFDERGKQIHSAETRYKPQHVHPKKKRASYFTVHLPQDLHPSGVSVKVYYLSD</sequence>
<comment type="caution">
    <text evidence="1">The sequence shown here is derived from an EMBL/GenBank/DDBJ whole genome shotgun (WGS) entry which is preliminary data.</text>
</comment>
<organism evidence="1 2">
    <name type="scientific">Motiliproteus coralliicola</name>
    <dbReference type="NCBI Taxonomy" id="2283196"/>
    <lineage>
        <taxon>Bacteria</taxon>
        <taxon>Pseudomonadati</taxon>
        <taxon>Pseudomonadota</taxon>
        <taxon>Gammaproteobacteria</taxon>
        <taxon>Oceanospirillales</taxon>
        <taxon>Oceanospirillaceae</taxon>
        <taxon>Motiliproteus</taxon>
    </lineage>
</organism>
<keyword evidence="2" id="KW-1185">Reference proteome</keyword>
<reference evidence="1 2" key="1">
    <citation type="submission" date="2018-07" db="EMBL/GenBank/DDBJ databases">
        <title>Motiliproteus coralliicola sp. nov., a bacterium isolated from Coral.</title>
        <authorList>
            <person name="Wang G."/>
        </authorList>
    </citation>
    <scope>NUCLEOTIDE SEQUENCE [LARGE SCALE GENOMIC DNA]</scope>
    <source>
        <strain evidence="1 2">C34</strain>
    </source>
</reference>
<name>A0A369WSP1_9GAMM</name>
<dbReference type="EMBL" id="QQOH01000002">
    <property type="protein sequence ID" value="RDE22495.1"/>
    <property type="molecule type" value="Genomic_DNA"/>
</dbReference>
<evidence type="ECO:0000313" key="1">
    <source>
        <dbReference type="EMBL" id="RDE22495.1"/>
    </source>
</evidence>
<gene>
    <name evidence="1" type="ORF">DV711_07800</name>
</gene>
<proteinExistence type="predicted"/>
<accession>A0A369WSP1</accession>